<dbReference type="PANTHER" id="PTHR20883">
    <property type="entry name" value="PHYTANOYL-COA DIOXYGENASE DOMAIN CONTAINING 1"/>
    <property type="match status" value="1"/>
</dbReference>
<feature type="region of interest" description="Disordered" evidence="1">
    <location>
        <begin position="1"/>
        <end position="31"/>
    </location>
</feature>
<sequence length="337" mass="36172">MALTTDDLPGSDSGDVNHRLPEANRSGGLHQDWAGDDQDWWDWYVTLAANDAAPVDLVAGPGLPDVAAASDEQVASELAEPYALDPADVEAFARDAFVKLPGVLSPAVVRRLAERLQDLLRAEHGADVAGRFTAMEQMWLHDDLMRQVALSPRLGGLAATLLGEPGVRLYHDNALSKEPGCGRTPWHHDAEHFPLQTTQAVTAWMPMSAIPGRMGPLSFARGSAVRDDLADLEFDKVGTSYDVAVAERLRERDVPVESSPFAVGEVSFHSALCFHTAGPNLTTQPRRALATTYFADGARVVETPTLISGTWREFLPGVEPGGLAASDLNPVVGRPSA</sequence>
<dbReference type="Gene3D" id="2.60.120.620">
    <property type="entry name" value="q2cbj1_9rhob like domain"/>
    <property type="match status" value="1"/>
</dbReference>
<protein>
    <submittedName>
        <fullName evidence="2">Phytanoyl-CoA dioxygenase family protein</fullName>
    </submittedName>
</protein>
<evidence type="ECO:0000256" key="1">
    <source>
        <dbReference type="SAM" id="MobiDB-lite"/>
    </source>
</evidence>
<comment type="caution">
    <text evidence="2">The sequence shown here is derived from an EMBL/GenBank/DDBJ whole genome shotgun (WGS) entry which is preliminary data.</text>
</comment>
<keyword evidence="3" id="KW-1185">Reference proteome</keyword>
<dbReference type="RefSeq" id="WP_140010796.1">
    <property type="nucleotide sequence ID" value="NZ_JBHMDG010000002.1"/>
</dbReference>
<dbReference type="Pfam" id="PF05721">
    <property type="entry name" value="PhyH"/>
    <property type="match status" value="1"/>
</dbReference>
<proteinExistence type="predicted"/>
<keyword evidence="2" id="KW-0560">Oxidoreductase</keyword>
<dbReference type="PANTHER" id="PTHR20883:SF49">
    <property type="entry name" value="PHYTANOYL-COA DIOXYGENASE"/>
    <property type="match status" value="1"/>
</dbReference>
<dbReference type="EMBL" id="JBHMDG010000002">
    <property type="protein sequence ID" value="MFB9312009.1"/>
    <property type="molecule type" value="Genomic_DNA"/>
</dbReference>
<keyword evidence="2" id="KW-0223">Dioxygenase</keyword>
<dbReference type="InterPro" id="IPR008775">
    <property type="entry name" value="Phytyl_CoA_dOase-like"/>
</dbReference>
<accession>A0ABV5K8N5</accession>
<organism evidence="2 3">
    <name type="scientific">Nocardioides plantarum</name>
    <dbReference type="NCBI Taxonomy" id="29299"/>
    <lineage>
        <taxon>Bacteria</taxon>
        <taxon>Bacillati</taxon>
        <taxon>Actinomycetota</taxon>
        <taxon>Actinomycetes</taxon>
        <taxon>Propionibacteriales</taxon>
        <taxon>Nocardioidaceae</taxon>
        <taxon>Nocardioides</taxon>
    </lineage>
</organism>
<reference evidence="2 3" key="1">
    <citation type="submission" date="2024-09" db="EMBL/GenBank/DDBJ databases">
        <authorList>
            <person name="Sun Q."/>
            <person name="Mori K."/>
        </authorList>
    </citation>
    <scope>NUCLEOTIDE SEQUENCE [LARGE SCALE GENOMIC DNA]</scope>
    <source>
        <strain evidence="2 3">JCM 9626</strain>
    </source>
</reference>
<name>A0ABV5K8N5_9ACTN</name>
<dbReference type="SUPFAM" id="SSF51197">
    <property type="entry name" value="Clavaminate synthase-like"/>
    <property type="match status" value="1"/>
</dbReference>
<dbReference type="GO" id="GO:0051213">
    <property type="term" value="F:dioxygenase activity"/>
    <property type="evidence" value="ECO:0007669"/>
    <property type="project" value="UniProtKB-KW"/>
</dbReference>
<evidence type="ECO:0000313" key="2">
    <source>
        <dbReference type="EMBL" id="MFB9312009.1"/>
    </source>
</evidence>
<evidence type="ECO:0000313" key="3">
    <source>
        <dbReference type="Proteomes" id="UP001589750"/>
    </source>
</evidence>
<gene>
    <name evidence="2" type="ORF">ACFFRI_03040</name>
</gene>
<dbReference type="Proteomes" id="UP001589750">
    <property type="component" value="Unassembled WGS sequence"/>
</dbReference>